<accession>A0ACB9QY56</accession>
<evidence type="ECO:0000313" key="2">
    <source>
        <dbReference type="Proteomes" id="UP001057402"/>
    </source>
</evidence>
<proteinExistence type="predicted"/>
<keyword evidence="2" id="KW-1185">Reference proteome</keyword>
<comment type="caution">
    <text evidence="1">The sequence shown here is derived from an EMBL/GenBank/DDBJ whole genome shotgun (WGS) entry which is preliminary data.</text>
</comment>
<gene>
    <name evidence="1" type="ORF">MLD38_018702</name>
</gene>
<sequence>MPPSPQSSTALPRLSASSSFNDSRRPQSHPLLFLIGTLLRTPNSSPRTPSSQAGLTYWADRSTHPRLFSSPLLSSSTSPSPYGMTQPPAPPSPPSVLPPPLPLAPPAPSGVVSPFSYFYQGIQLLLPAQLSAYAIQLILPGLIDVIGRLGQIKERRTTTFL</sequence>
<dbReference type="Proteomes" id="UP001057402">
    <property type="component" value="Chromosome 5"/>
</dbReference>
<dbReference type="EMBL" id="CM042884">
    <property type="protein sequence ID" value="KAI4370339.1"/>
    <property type="molecule type" value="Genomic_DNA"/>
</dbReference>
<name>A0ACB9QY56_9MYRT</name>
<evidence type="ECO:0000313" key="1">
    <source>
        <dbReference type="EMBL" id="KAI4370339.1"/>
    </source>
</evidence>
<organism evidence="1 2">
    <name type="scientific">Melastoma candidum</name>
    <dbReference type="NCBI Taxonomy" id="119954"/>
    <lineage>
        <taxon>Eukaryota</taxon>
        <taxon>Viridiplantae</taxon>
        <taxon>Streptophyta</taxon>
        <taxon>Embryophyta</taxon>
        <taxon>Tracheophyta</taxon>
        <taxon>Spermatophyta</taxon>
        <taxon>Magnoliopsida</taxon>
        <taxon>eudicotyledons</taxon>
        <taxon>Gunneridae</taxon>
        <taxon>Pentapetalae</taxon>
        <taxon>rosids</taxon>
        <taxon>malvids</taxon>
        <taxon>Myrtales</taxon>
        <taxon>Melastomataceae</taxon>
        <taxon>Melastomatoideae</taxon>
        <taxon>Melastomateae</taxon>
        <taxon>Melastoma</taxon>
    </lineage>
</organism>
<reference evidence="2" key="1">
    <citation type="journal article" date="2023" name="Front. Plant Sci.">
        <title>Chromosomal-level genome assembly of Melastoma candidum provides insights into trichome evolution.</title>
        <authorList>
            <person name="Zhong Y."/>
            <person name="Wu W."/>
            <person name="Sun C."/>
            <person name="Zou P."/>
            <person name="Liu Y."/>
            <person name="Dai S."/>
            <person name="Zhou R."/>
        </authorList>
    </citation>
    <scope>NUCLEOTIDE SEQUENCE [LARGE SCALE GENOMIC DNA]</scope>
</reference>
<protein>
    <submittedName>
        <fullName evidence="1">Uncharacterized protein</fullName>
    </submittedName>
</protein>